<sequence>MSRPFHPRIPSENLAPTPEIPAEENPLQPDNNGPDLLIPVLDPGKNAPRFQHPSPEVSLKLPNASKFDGNPNNYQEFISLMSFYFWARDEFIKATKTESFLSHRIFQEPLPSDLIFCFSPTPHLYPISKNSKKNLRENLVIPVSRTRLAGLLENVGKHPEVCPIMLQNLGD</sequence>
<protein>
    <submittedName>
        <fullName evidence="2">Uncharacterized protein</fullName>
    </submittedName>
</protein>
<evidence type="ECO:0000313" key="2">
    <source>
        <dbReference type="EMBL" id="PWA00714.1"/>
    </source>
</evidence>
<gene>
    <name evidence="2" type="ORF">BB558_003236</name>
</gene>
<accession>A0A2U1J6M8</accession>
<organism evidence="2 3">
    <name type="scientific">Smittium angustum</name>
    <dbReference type="NCBI Taxonomy" id="133377"/>
    <lineage>
        <taxon>Eukaryota</taxon>
        <taxon>Fungi</taxon>
        <taxon>Fungi incertae sedis</taxon>
        <taxon>Zoopagomycota</taxon>
        <taxon>Kickxellomycotina</taxon>
        <taxon>Harpellomycetes</taxon>
        <taxon>Harpellales</taxon>
        <taxon>Legeriomycetaceae</taxon>
        <taxon>Smittium</taxon>
    </lineage>
</organism>
<name>A0A2U1J6M8_SMIAN</name>
<evidence type="ECO:0000313" key="3">
    <source>
        <dbReference type="Proteomes" id="UP000245591"/>
    </source>
</evidence>
<dbReference type="EMBL" id="MBFU01000314">
    <property type="protein sequence ID" value="PWA00714.1"/>
    <property type="molecule type" value="Genomic_DNA"/>
</dbReference>
<feature type="region of interest" description="Disordered" evidence="1">
    <location>
        <begin position="1"/>
        <end position="53"/>
    </location>
</feature>
<evidence type="ECO:0000256" key="1">
    <source>
        <dbReference type="SAM" id="MobiDB-lite"/>
    </source>
</evidence>
<comment type="caution">
    <text evidence="2">The sequence shown here is derived from an EMBL/GenBank/DDBJ whole genome shotgun (WGS) entry which is preliminary data.</text>
</comment>
<proteinExistence type="predicted"/>
<reference evidence="2 3" key="1">
    <citation type="journal article" date="2018" name="MBio">
        <title>Comparative Genomics Reveals the Core Gene Toolbox for the Fungus-Insect Symbiosis.</title>
        <authorList>
            <person name="Wang Y."/>
            <person name="Stata M."/>
            <person name="Wang W."/>
            <person name="Stajich J.E."/>
            <person name="White M.M."/>
            <person name="Moncalvo J.M."/>
        </authorList>
    </citation>
    <scope>NUCLEOTIDE SEQUENCE [LARGE SCALE GENOMIC DNA]</scope>
    <source>
        <strain evidence="2 3">AUS-126-30</strain>
    </source>
</reference>
<keyword evidence="3" id="KW-1185">Reference proteome</keyword>
<dbReference type="Proteomes" id="UP000245591">
    <property type="component" value="Unassembled WGS sequence"/>
</dbReference>
<dbReference type="AlphaFoldDB" id="A0A2U1J6M8"/>